<evidence type="ECO:0008006" key="3">
    <source>
        <dbReference type="Google" id="ProtNLM"/>
    </source>
</evidence>
<protein>
    <recommendedName>
        <fullName evidence="3">DUF2599 domain-containing protein</fullName>
    </recommendedName>
</protein>
<name>A0A512PC06_9CELL</name>
<sequence>MRTRAGNPGRAGARVERSSRVGAWVLAAALLPTLAACTPDGSPAAGTPTPTGTVSSSPAQEVPLVAGDLTLTARVLPGASITSAPGEDGSTQATVLQVAPATTTASAAADVTLVEIVPPDGTTATVLSDGSATLADATGALVGGFSTPTGPHGAALVATADGTLDVVVPSDATQEVGLWLASSALLGTVWGDQEGGRSLSVSPTAWARAGSLAAQELVWSQLVAREPEADATTMHDQLLCHMLGAPTKDTWNLEPWRPEVDLVTLVATKCNPTETDAG</sequence>
<organism evidence="1 2">
    <name type="scientific">Cellulomonas soli</name>
    <dbReference type="NCBI Taxonomy" id="931535"/>
    <lineage>
        <taxon>Bacteria</taxon>
        <taxon>Bacillati</taxon>
        <taxon>Actinomycetota</taxon>
        <taxon>Actinomycetes</taxon>
        <taxon>Micrococcales</taxon>
        <taxon>Cellulomonadaceae</taxon>
        <taxon>Cellulomonas</taxon>
    </lineage>
</organism>
<keyword evidence="2" id="KW-1185">Reference proteome</keyword>
<evidence type="ECO:0000313" key="1">
    <source>
        <dbReference type="EMBL" id="GEP68739.1"/>
    </source>
</evidence>
<proteinExistence type="predicted"/>
<accession>A0A512PC06</accession>
<gene>
    <name evidence="1" type="ORF">CSO01_14540</name>
</gene>
<dbReference type="RefSeq" id="WP_188334899.1">
    <property type="nucleotide sequence ID" value="NZ_BKAL01000004.1"/>
</dbReference>
<dbReference type="Proteomes" id="UP000321798">
    <property type="component" value="Unassembled WGS sequence"/>
</dbReference>
<dbReference type="Pfam" id="PF10783">
    <property type="entry name" value="DUF2599"/>
    <property type="match status" value="1"/>
</dbReference>
<dbReference type="EMBL" id="BKAL01000004">
    <property type="protein sequence ID" value="GEP68739.1"/>
    <property type="molecule type" value="Genomic_DNA"/>
</dbReference>
<reference evidence="1 2" key="1">
    <citation type="submission" date="2019-07" db="EMBL/GenBank/DDBJ databases">
        <title>Whole genome shotgun sequence of Cellulomonas soli NBRC 109434.</title>
        <authorList>
            <person name="Hosoyama A."/>
            <person name="Uohara A."/>
            <person name="Ohji S."/>
            <person name="Ichikawa N."/>
        </authorList>
    </citation>
    <scope>NUCLEOTIDE SEQUENCE [LARGE SCALE GENOMIC DNA]</scope>
    <source>
        <strain evidence="1 2">NBRC 109434</strain>
    </source>
</reference>
<dbReference type="InterPro" id="IPR019719">
    <property type="entry name" value="DUF2599"/>
</dbReference>
<dbReference type="AlphaFoldDB" id="A0A512PC06"/>
<comment type="caution">
    <text evidence="1">The sequence shown here is derived from an EMBL/GenBank/DDBJ whole genome shotgun (WGS) entry which is preliminary data.</text>
</comment>
<evidence type="ECO:0000313" key="2">
    <source>
        <dbReference type="Proteomes" id="UP000321798"/>
    </source>
</evidence>